<dbReference type="Proteomes" id="UP000050525">
    <property type="component" value="Unassembled WGS sequence"/>
</dbReference>
<feature type="region of interest" description="Disordered" evidence="1">
    <location>
        <begin position="44"/>
        <end position="78"/>
    </location>
</feature>
<feature type="compositionally biased region" description="Basic residues" evidence="1">
    <location>
        <begin position="65"/>
        <end position="78"/>
    </location>
</feature>
<evidence type="ECO:0000313" key="3">
    <source>
        <dbReference type="Proteomes" id="UP000050525"/>
    </source>
</evidence>
<name>A0A151NJY6_ALLMI</name>
<sequence>MGFPGECRSGGFPEPSKGPVAQGSRDAPKQENVAVNEVPSLVGHWSEEGKQARNSPRCRDEYVMLRHRKRQKGKSFPP</sequence>
<protein>
    <submittedName>
        <fullName evidence="2">Uncharacterized protein</fullName>
    </submittedName>
</protein>
<gene>
    <name evidence="2" type="ORF">Y1Q_0014060</name>
</gene>
<dbReference type="AlphaFoldDB" id="A0A151NJY6"/>
<reference evidence="2 3" key="1">
    <citation type="journal article" date="2012" name="Genome Biol.">
        <title>Sequencing three crocodilian genomes to illuminate the evolution of archosaurs and amniotes.</title>
        <authorList>
            <person name="St John J.A."/>
            <person name="Braun E.L."/>
            <person name="Isberg S.R."/>
            <person name="Miles L.G."/>
            <person name="Chong A.Y."/>
            <person name="Gongora J."/>
            <person name="Dalzell P."/>
            <person name="Moran C."/>
            <person name="Bed'hom B."/>
            <person name="Abzhanov A."/>
            <person name="Burgess S.C."/>
            <person name="Cooksey A.M."/>
            <person name="Castoe T.A."/>
            <person name="Crawford N.G."/>
            <person name="Densmore L.D."/>
            <person name="Drew J.C."/>
            <person name="Edwards S.V."/>
            <person name="Faircloth B.C."/>
            <person name="Fujita M.K."/>
            <person name="Greenwold M.J."/>
            <person name="Hoffmann F.G."/>
            <person name="Howard J.M."/>
            <person name="Iguchi T."/>
            <person name="Janes D.E."/>
            <person name="Khan S.Y."/>
            <person name="Kohno S."/>
            <person name="de Koning A.J."/>
            <person name="Lance S.L."/>
            <person name="McCarthy F.M."/>
            <person name="McCormack J.E."/>
            <person name="Merchant M.E."/>
            <person name="Peterson D.G."/>
            <person name="Pollock D.D."/>
            <person name="Pourmand N."/>
            <person name="Raney B.J."/>
            <person name="Roessler K.A."/>
            <person name="Sanford J.R."/>
            <person name="Sawyer R.H."/>
            <person name="Schmidt C.J."/>
            <person name="Triplett E.W."/>
            <person name="Tuberville T.D."/>
            <person name="Venegas-Anaya M."/>
            <person name="Howard J.T."/>
            <person name="Jarvis E.D."/>
            <person name="Guillette L.J.Jr."/>
            <person name="Glenn T.C."/>
            <person name="Green R.E."/>
            <person name="Ray D.A."/>
        </authorList>
    </citation>
    <scope>NUCLEOTIDE SEQUENCE [LARGE SCALE GENOMIC DNA]</scope>
    <source>
        <strain evidence="2">KSC_2009_1</strain>
    </source>
</reference>
<feature type="compositionally biased region" description="Basic and acidic residues" evidence="1">
    <location>
        <begin position="45"/>
        <end position="64"/>
    </location>
</feature>
<comment type="caution">
    <text evidence="2">The sequence shown here is derived from an EMBL/GenBank/DDBJ whole genome shotgun (WGS) entry which is preliminary data.</text>
</comment>
<keyword evidence="3" id="KW-1185">Reference proteome</keyword>
<accession>A0A151NJY6</accession>
<proteinExistence type="predicted"/>
<evidence type="ECO:0000313" key="2">
    <source>
        <dbReference type="EMBL" id="KYO37101.1"/>
    </source>
</evidence>
<dbReference type="EMBL" id="AKHW03002856">
    <property type="protein sequence ID" value="KYO37101.1"/>
    <property type="molecule type" value="Genomic_DNA"/>
</dbReference>
<feature type="region of interest" description="Disordered" evidence="1">
    <location>
        <begin position="1"/>
        <end position="31"/>
    </location>
</feature>
<evidence type="ECO:0000256" key="1">
    <source>
        <dbReference type="SAM" id="MobiDB-lite"/>
    </source>
</evidence>
<organism evidence="2 3">
    <name type="scientific">Alligator mississippiensis</name>
    <name type="common">American alligator</name>
    <dbReference type="NCBI Taxonomy" id="8496"/>
    <lineage>
        <taxon>Eukaryota</taxon>
        <taxon>Metazoa</taxon>
        <taxon>Chordata</taxon>
        <taxon>Craniata</taxon>
        <taxon>Vertebrata</taxon>
        <taxon>Euteleostomi</taxon>
        <taxon>Archelosauria</taxon>
        <taxon>Archosauria</taxon>
        <taxon>Crocodylia</taxon>
        <taxon>Alligatoridae</taxon>
        <taxon>Alligatorinae</taxon>
        <taxon>Alligator</taxon>
    </lineage>
</organism>